<dbReference type="EMBL" id="BX284602">
    <property type="protein sequence ID" value="CCD69611.1"/>
    <property type="molecule type" value="Genomic_DNA"/>
</dbReference>
<dbReference type="UCSC" id="F16G10.9">
    <property type="organism name" value="c. elegans"/>
</dbReference>
<gene>
    <name evidence="2" type="ORF">CELE_F16G10.9</name>
    <name evidence="2 4" type="ORF">F16G10.9</name>
</gene>
<reference evidence="2 3" key="1">
    <citation type="journal article" date="1998" name="Science">
        <title>Genome sequence of the nematode C. elegans: a platform for investigating biology.</title>
        <authorList>
            <consortium name="The C. elegans sequencing consortium"/>
            <person name="Sulson J.E."/>
            <person name="Waterston R."/>
        </authorList>
    </citation>
    <scope>NUCLEOTIDE SEQUENCE [LARGE SCALE GENOMIC DNA]</scope>
    <source>
        <strain evidence="2 3">Bristol N2</strain>
    </source>
</reference>
<dbReference type="FunCoup" id="O76594">
    <property type="interactions" value="173"/>
</dbReference>
<organism evidence="2 3">
    <name type="scientific">Caenorhabditis elegans</name>
    <dbReference type="NCBI Taxonomy" id="6239"/>
    <lineage>
        <taxon>Eukaryota</taxon>
        <taxon>Metazoa</taxon>
        <taxon>Ecdysozoa</taxon>
        <taxon>Nematoda</taxon>
        <taxon>Chromadorea</taxon>
        <taxon>Rhabditida</taxon>
        <taxon>Rhabditina</taxon>
        <taxon>Rhabditomorpha</taxon>
        <taxon>Rhabditoidea</taxon>
        <taxon>Rhabditidae</taxon>
        <taxon>Peloderinae</taxon>
        <taxon>Caenorhabditis</taxon>
    </lineage>
</organism>
<dbReference type="RefSeq" id="NP_494263.2">
    <property type="nucleotide sequence ID" value="NM_061862.3"/>
</dbReference>
<evidence type="ECO:0000313" key="3">
    <source>
        <dbReference type="Proteomes" id="UP000001940"/>
    </source>
</evidence>
<dbReference type="Bgee" id="WBGene00017524">
    <property type="expression patterns" value="Expressed in material anatomical entity and 1 other cell type or tissue"/>
</dbReference>
<dbReference type="CTD" id="173593"/>
<dbReference type="InParanoid" id="O76594"/>
<dbReference type="HOGENOM" id="CLU_105165_0_0_1"/>
<dbReference type="AlphaFoldDB" id="O76594"/>
<evidence type="ECO:0000256" key="1">
    <source>
        <dbReference type="SAM" id="SignalP"/>
    </source>
</evidence>
<dbReference type="AGR" id="WB:WBGene00017524"/>
<evidence type="ECO:0000313" key="4">
    <source>
        <dbReference type="WormBase" id="F16G10.9"/>
    </source>
</evidence>
<protein>
    <submittedName>
        <fullName evidence="2">DUF281 domain-containing protein</fullName>
    </submittedName>
</protein>
<evidence type="ECO:0000313" key="2">
    <source>
        <dbReference type="EMBL" id="CCD69611.1"/>
    </source>
</evidence>
<dbReference type="InterPro" id="IPR003326">
    <property type="entry name" value="TRA-1_regulated"/>
</dbReference>
<dbReference type="KEGG" id="cel:CELE_F16G10.9"/>
<sequence length="209" mass="21862">MNFLTLFLTIQCLMVGTECCMRMVPPDDVYIPSTLAPVESTMAPGVSTMTPGGIYTSAETEAPEVTMMTTPAMESSTVTEQLCKISAATCPDLASVISGQVAMTTDTDGCIELSCVPGNDPSLTASFDNSEIPPPTPGDVGDDFSIRVPLPPQEVVGGLSGYYGLVCENNKLKATKYPLGIDTYTGSGIFGADGSYNGKKSALNIVQCE</sequence>
<dbReference type="Proteomes" id="UP000001940">
    <property type="component" value="Chromosome II"/>
</dbReference>
<name>O76594_CAEEL</name>
<feature type="signal peptide" evidence="1">
    <location>
        <begin position="1"/>
        <end position="19"/>
    </location>
</feature>
<proteinExistence type="predicted"/>
<feature type="chain" id="PRO_5004160018" evidence="1">
    <location>
        <begin position="20"/>
        <end position="209"/>
    </location>
</feature>
<dbReference type="Pfam" id="PF02343">
    <property type="entry name" value="TRA-1_regulated"/>
    <property type="match status" value="1"/>
</dbReference>
<dbReference type="GeneID" id="173593"/>
<keyword evidence="3" id="KW-1185">Reference proteome</keyword>
<keyword evidence="1" id="KW-0732">Signal</keyword>
<dbReference type="WormBase" id="F16G10.9">
    <property type="protein sequence ID" value="CE45926"/>
    <property type="gene ID" value="WBGene00017524"/>
</dbReference>
<dbReference type="PhylomeDB" id="O76594"/>
<accession>O76594</accession>
<dbReference type="PaxDb" id="6239-F16G10.9"/>